<keyword evidence="5" id="KW-1185">Reference proteome</keyword>
<feature type="signal peptide" evidence="3">
    <location>
        <begin position="1"/>
        <end position="28"/>
    </location>
</feature>
<feature type="region of interest" description="Disordered" evidence="1">
    <location>
        <begin position="68"/>
        <end position="90"/>
    </location>
</feature>
<accession>A0ABP7V9M1</accession>
<proteinExistence type="predicted"/>
<evidence type="ECO:0000256" key="1">
    <source>
        <dbReference type="SAM" id="MobiDB-lite"/>
    </source>
</evidence>
<keyword evidence="3" id="KW-0732">Signal</keyword>
<evidence type="ECO:0000256" key="2">
    <source>
        <dbReference type="SAM" id="Phobius"/>
    </source>
</evidence>
<keyword evidence="2" id="KW-0812">Transmembrane</keyword>
<keyword evidence="2" id="KW-0472">Membrane</keyword>
<reference evidence="5" key="1">
    <citation type="journal article" date="2019" name="Int. J. Syst. Evol. Microbiol.">
        <title>The Global Catalogue of Microorganisms (GCM) 10K type strain sequencing project: providing services to taxonomists for standard genome sequencing and annotation.</title>
        <authorList>
            <consortium name="The Broad Institute Genomics Platform"/>
            <consortium name="The Broad Institute Genome Sequencing Center for Infectious Disease"/>
            <person name="Wu L."/>
            <person name="Ma J."/>
        </authorList>
    </citation>
    <scope>NUCLEOTIDE SEQUENCE [LARGE SCALE GENOMIC DNA]</scope>
    <source>
        <strain evidence="5">JCM 16925</strain>
    </source>
</reference>
<evidence type="ECO:0000313" key="5">
    <source>
        <dbReference type="Proteomes" id="UP001499984"/>
    </source>
</evidence>
<evidence type="ECO:0000256" key="3">
    <source>
        <dbReference type="SAM" id="SignalP"/>
    </source>
</evidence>
<sequence length="90" mass="8992">MGGAILQMAQRIAAAVCLSAVLAVYLHAAPGPPEDSHSRAGHALASCVCAGLLAVALALSLLRRAATRTHPSVPTSAEPADPVSAVRVTS</sequence>
<gene>
    <name evidence="4" type="ORF">GCM10022233_39110</name>
</gene>
<name>A0ABP7V9M1_9ACTN</name>
<comment type="caution">
    <text evidence="4">The sequence shown here is derived from an EMBL/GenBank/DDBJ whole genome shotgun (WGS) entry which is preliminary data.</text>
</comment>
<feature type="chain" id="PRO_5045942662" evidence="3">
    <location>
        <begin position="29"/>
        <end position="90"/>
    </location>
</feature>
<feature type="transmembrane region" description="Helical" evidence="2">
    <location>
        <begin position="38"/>
        <end position="62"/>
    </location>
</feature>
<evidence type="ECO:0000313" key="4">
    <source>
        <dbReference type="EMBL" id="GAA4061682.1"/>
    </source>
</evidence>
<dbReference type="EMBL" id="BAAAZY010000010">
    <property type="protein sequence ID" value="GAA4061682.1"/>
    <property type="molecule type" value="Genomic_DNA"/>
</dbReference>
<keyword evidence="2" id="KW-1133">Transmembrane helix</keyword>
<protein>
    <submittedName>
        <fullName evidence="4">Uncharacterized protein</fullName>
    </submittedName>
</protein>
<dbReference type="Proteomes" id="UP001499984">
    <property type="component" value="Unassembled WGS sequence"/>
</dbReference>
<organism evidence="4 5">
    <name type="scientific">Streptomyces shaanxiensis</name>
    <dbReference type="NCBI Taxonomy" id="653357"/>
    <lineage>
        <taxon>Bacteria</taxon>
        <taxon>Bacillati</taxon>
        <taxon>Actinomycetota</taxon>
        <taxon>Actinomycetes</taxon>
        <taxon>Kitasatosporales</taxon>
        <taxon>Streptomycetaceae</taxon>
        <taxon>Streptomyces</taxon>
    </lineage>
</organism>